<dbReference type="PANTHER" id="PTHR41339">
    <property type="entry name" value="LIPL48"/>
    <property type="match status" value="1"/>
</dbReference>
<feature type="chain" id="PRO_5046750262" evidence="1">
    <location>
        <begin position="21"/>
        <end position="407"/>
    </location>
</feature>
<keyword evidence="1" id="KW-0732">Signal</keyword>
<protein>
    <submittedName>
        <fullName evidence="2">Multidrug transporter</fullName>
    </submittedName>
</protein>
<dbReference type="EMBL" id="JBEXAE010000001">
    <property type="protein sequence ID" value="MET6989220.1"/>
    <property type="molecule type" value="Genomic_DNA"/>
</dbReference>
<feature type="signal peptide" evidence="1">
    <location>
        <begin position="1"/>
        <end position="20"/>
    </location>
</feature>
<comment type="caution">
    <text evidence="2">The sequence shown here is derived from an EMBL/GenBank/DDBJ whole genome shotgun (WGS) entry which is preliminary data.</text>
</comment>
<gene>
    <name evidence="2" type="ORF">ABXZ36_01005</name>
</gene>
<evidence type="ECO:0000256" key="1">
    <source>
        <dbReference type="SAM" id="SignalP"/>
    </source>
</evidence>
<name>A0ABV2SRR8_9FLAO</name>
<proteinExistence type="predicted"/>
<dbReference type="RefSeq" id="WP_354613588.1">
    <property type="nucleotide sequence ID" value="NZ_JBEXAE010000001.1"/>
</dbReference>
<dbReference type="PROSITE" id="PS51257">
    <property type="entry name" value="PROKAR_LIPOPROTEIN"/>
    <property type="match status" value="1"/>
</dbReference>
<evidence type="ECO:0000313" key="3">
    <source>
        <dbReference type="Proteomes" id="UP001549799"/>
    </source>
</evidence>
<keyword evidence="3" id="KW-1185">Reference proteome</keyword>
<dbReference type="PANTHER" id="PTHR41339:SF1">
    <property type="entry name" value="SECRETED PROTEIN"/>
    <property type="match status" value="1"/>
</dbReference>
<dbReference type="Proteomes" id="UP001549799">
    <property type="component" value="Unassembled WGS sequence"/>
</dbReference>
<sequence>MKTKLFLSITVLSALFMSCAEDDTSDIIINTTINNSGGQGPTNTETILLSGSYTSDLSLDNANTYVLNGPVIMESGTTLTIPAGMTIRASANGSDVYLAIAQGAQIIANGTQNAPIVFTSASENPKAGDWGGLILLGKAPVNSVSGTATSTSEIAGLPYGGTDIADNSGSLRYVRVQYSGGSADGQSENNGFSFYGVGNGTVVEYVQMYEGKDDGFEFFGGTVNLDFVSIINAQDDSLDWTEGWSGTMSNVYIEHNGVAWDKAIEADGYNTDIGNNSNPLTWSSPTVNNITINGKGSANTIQDGTSVSAGSYEAVRLRAGTQGIFNNMVINGFGEAFDLDGDTGANPTGTQVSNGFLKVNDITFNDVTTKFKNDTGVAFTEGEFITGDGNGTGTDYNSWRTGWTLSN</sequence>
<accession>A0ABV2SRR8</accession>
<evidence type="ECO:0000313" key="2">
    <source>
        <dbReference type="EMBL" id="MET6989220.1"/>
    </source>
</evidence>
<dbReference type="SUPFAM" id="SSF51126">
    <property type="entry name" value="Pectin lyase-like"/>
    <property type="match status" value="1"/>
</dbReference>
<organism evidence="2 3">
    <name type="scientific">Sediminicola arcticus</name>
    <dbReference type="NCBI Taxonomy" id="1574308"/>
    <lineage>
        <taxon>Bacteria</taxon>
        <taxon>Pseudomonadati</taxon>
        <taxon>Bacteroidota</taxon>
        <taxon>Flavobacteriia</taxon>
        <taxon>Flavobacteriales</taxon>
        <taxon>Flavobacteriaceae</taxon>
        <taxon>Sediminicola</taxon>
    </lineage>
</organism>
<reference evidence="2 3" key="1">
    <citation type="submission" date="2024-07" db="EMBL/GenBank/DDBJ databases">
        <title>The genome sequence of type strain Sediminicola arcticus GDMCC 1.2805.</title>
        <authorList>
            <person name="Liu Y."/>
        </authorList>
    </citation>
    <scope>NUCLEOTIDE SEQUENCE [LARGE SCALE GENOMIC DNA]</scope>
    <source>
        <strain evidence="2 3">GDMCC 1.2805</strain>
    </source>
</reference>
<dbReference type="InterPro" id="IPR011050">
    <property type="entry name" value="Pectin_lyase_fold/virulence"/>
</dbReference>